<dbReference type="Gene3D" id="2.60.40.10">
    <property type="entry name" value="Immunoglobulins"/>
    <property type="match status" value="1"/>
</dbReference>
<dbReference type="Proteomes" id="UP000886653">
    <property type="component" value="Unassembled WGS sequence"/>
</dbReference>
<dbReference type="InterPro" id="IPR013783">
    <property type="entry name" value="Ig-like_fold"/>
</dbReference>
<dbReference type="Pfam" id="PF09118">
    <property type="entry name" value="GO-like_E_set"/>
    <property type="match status" value="1"/>
</dbReference>
<keyword evidence="1 2" id="KW-0732">Signal</keyword>
<dbReference type="SUPFAM" id="SSF81296">
    <property type="entry name" value="E set domains"/>
    <property type="match status" value="1"/>
</dbReference>
<sequence length="650" mass="70087">MKQSNLLSFIQTSIFLLSIVTLNINAQSIRSGKTSNTFEIVGHSGASAQQMFLGTLTKVYVVDKVENNELKLNGLPVWGTSYDTETNIATPMKINSNTFCAGGNVLANGTWVNVGGNQGISYGGVNIVNNVNPYQNADGGKSIRLLDPCSDDSCGWTETKAMTTRRWYPTLETLEDGSMIIIGGDDWGGYVNDKGQNNPTYEFFPPKGNGNPIGLNLLTTTLPANLYPLTWLLPSGNLFINANLGNAILDYKTNTEYALSNVPHAVRTYPGSAANAMLPLTPANNWTATILFCGGTNLQPDQWVTTWNIAAFPADSTCVKITPDVDTTWRDDDPLPEGRSMGNLIFLPDGRLFLLNGINKGTAGYGNTSWAIGQSFGDAPIYQAAYYDPYAPSGSKWSRPSDLGVSTIPRVYHSVALLLPDGSIMSAGSNPNADYIAPGTPGYPYVTEYRVERFYTDYYNLPRPQPTGIPTTIGYGGDYFDVTLNKTDISAHNALEETKVVIIRTGFSTHAINMGQRYVQLDSTYESQIDGSAVLHVSQLPPNPAILVPGPALIYVVVRGVPSMGQMIMVGNGQIGQQTINPVKPLPGIVPAIVKNPQTVASIKNGQTVAANNTSGGNIAKKKSLANSLYPQFTFVYSLSIVVVLSMCLY</sequence>
<dbReference type="OrthoDB" id="2019572at2759"/>
<dbReference type="InterPro" id="IPR015202">
    <property type="entry name" value="GO-like_E_set"/>
</dbReference>
<evidence type="ECO:0000313" key="6">
    <source>
        <dbReference type="Proteomes" id="UP000886653"/>
    </source>
</evidence>
<dbReference type="AlphaFoldDB" id="A0A9P6TFG4"/>
<dbReference type="Gene3D" id="2.130.10.80">
    <property type="entry name" value="Galactose oxidase/kelch, beta-propeller"/>
    <property type="match status" value="1"/>
</dbReference>
<evidence type="ECO:0000313" key="5">
    <source>
        <dbReference type="EMBL" id="KAG0150382.1"/>
    </source>
</evidence>
<dbReference type="InterPro" id="IPR014756">
    <property type="entry name" value="Ig_E-set"/>
</dbReference>
<evidence type="ECO:0000259" key="4">
    <source>
        <dbReference type="Pfam" id="PF09118"/>
    </source>
</evidence>
<evidence type="ECO:0000256" key="1">
    <source>
        <dbReference type="ARBA" id="ARBA00022729"/>
    </source>
</evidence>
<dbReference type="CDD" id="cd02851">
    <property type="entry name" value="E_set_GO_C"/>
    <property type="match status" value="1"/>
</dbReference>
<comment type="caution">
    <text evidence="5">The sequence shown here is derived from an EMBL/GenBank/DDBJ whole genome shotgun (WGS) entry which is preliminary data.</text>
</comment>
<evidence type="ECO:0000256" key="2">
    <source>
        <dbReference type="SAM" id="SignalP"/>
    </source>
</evidence>
<dbReference type="EMBL" id="MU167219">
    <property type="protein sequence ID" value="KAG0150382.1"/>
    <property type="molecule type" value="Genomic_DNA"/>
</dbReference>
<reference evidence="5" key="1">
    <citation type="submission" date="2013-11" db="EMBL/GenBank/DDBJ databases">
        <title>Genome sequence of the fusiform rust pathogen reveals effectors for host alternation and coevolution with pine.</title>
        <authorList>
            <consortium name="DOE Joint Genome Institute"/>
            <person name="Smith K."/>
            <person name="Pendleton A."/>
            <person name="Kubisiak T."/>
            <person name="Anderson C."/>
            <person name="Salamov A."/>
            <person name="Aerts A."/>
            <person name="Riley R."/>
            <person name="Clum A."/>
            <person name="Lindquist E."/>
            <person name="Ence D."/>
            <person name="Campbell M."/>
            <person name="Kronenberg Z."/>
            <person name="Feau N."/>
            <person name="Dhillon B."/>
            <person name="Hamelin R."/>
            <person name="Burleigh J."/>
            <person name="Smith J."/>
            <person name="Yandell M."/>
            <person name="Nelson C."/>
            <person name="Grigoriev I."/>
            <person name="Davis J."/>
        </authorList>
    </citation>
    <scope>NUCLEOTIDE SEQUENCE</scope>
    <source>
        <strain evidence="5">G11</strain>
    </source>
</reference>
<dbReference type="SUPFAM" id="SSF50965">
    <property type="entry name" value="Galactose oxidase, central domain"/>
    <property type="match status" value="1"/>
</dbReference>
<dbReference type="InterPro" id="IPR009880">
    <property type="entry name" value="Glyoxal_oxidase_N"/>
</dbReference>
<dbReference type="PANTHER" id="PTHR32208:SF96">
    <property type="entry name" value="GLYOXAL OXIDASE"/>
    <property type="match status" value="1"/>
</dbReference>
<organism evidence="5 6">
    <name type="scientific">Cronartium quercuum f. sp. fusiforme G11</name>
    <dbReference type="NCBI Taxonomy" id="708437"/>
    <lineage>
        <taxon>Eukaryota</taxon>
        <taxon>Fungi</taxon>
        <taxon>Dikarya</taxon>
        <taxon>Basidiomycota</taxon>
        <taxon>Pucciniomycotina</taxon>
        <taxon>Pucciniomycetes</taxon>
        <taxon>Pucciniales</taxon>
        <taxon>Coleosporiaceae</taxon>
        <taxon>Cronartium</taxon>
    </lineage>
</organism>
<feature type="signal peptide" evidence="2">
    <location>
        <begin position="1"/>
        <end position="26"/>
    </location>
</feature>
<feature type="chain" id="PRO_5040286669" description="Glyoxal oxidase" evidence="2">
    <location>
        <begin position="27"/>
        <end position="650"/>
    </location>
</feature>
<name>A0A9P6TFG4_9BASI</name>
<feature type="domain" description="Galactose oxidase-like Early set" evidence="4">
    <location>
        <begin position="463"/>
        <end position="570"/>
    </location>
</feature>
<feature type="domain" description="Glyoxal oxidase N-terminal" evidence="3">
    <location>
        <begin position="80"/>
        <end position="458"/>
    </location>
</feature>
<protein>
    <recommendedName>
        <fullName evidence="7">Glyoxal oxidase</fullName>
    </recommendedName>
</protein>
<evidence type="ECO:0000259" key="3">
    <source>
        <dbReference type="Pfam" id="PF07250"/>
    </source>
</evidence>
<dbReference type="InterPro" id="IPR011043">
    <property type="entry name" value="Gal_Oxase/kelch_b-propeller"/>
</dbReference>
<dbReference type="Pfam" id="PF07250">
    <property type="entry name" value="Glyoxal_oxid_N"/>
    <property type="match status" value="1"/>
</dbReference>
<evidence type="ECO:0008006" key="7">
    <source>
        <dbReference type="Google" id="ProtNLM"/>
    </source>
</evidence>
<keyword evidence="6" id="KW-1185">Reference proteome</keyword>
<dbReference type="InterPro" id="IPR037293">
    <property type="entry name" value="Gal_Oxidase_central_sf"/>
</dbReference>
<gene>
    <name evidence="5" type="ORF">CROQUDRAFT_652277</name>
</gene>
<proteinExistence type="predicted"/>
<dbReference type="PANTHER" id="PTHR32208">
    <property type="entry name" value="SECRETED PROTEIN-RELATED"/>
    <property type="match status" value="1"/>
</dbReference>
<accession>A0A9P6TFG4</accession>